<gene>
    <name evidence="2" type="ORF">HA052_04680</name>
</gene>
<accession>A0ABX0L093</accession>
<evidence type="ECO:0000256" key="1">
    <source>
        <dbReference type="SAM" id="Phobius"/>
    </source>
</evidence>
<evidence type="ECO:0000313" key="3">
    <source>
        <dbReference type="Proteomes" id="UP001515641"/>
    </source>
</evidence>
<reference evidence="2 3" key="1">
    <citation type="submission" date="2020-03" db="EMBL/GenBank/DDBJ databases">
        <title>Draft genome sequence of environmentally isolated cultures.</title>
        <authorList>
            <person name="Wilson H.S."/>
            <person name="De Leon M.E."/>
        </authorList>
    </citation>
    <scope>NUCLEOTIDE SEQUENCE [LARGE SCALE GENOMIC DNA]</scope>
    <source>
        <strain evidence="2 3">HSC-31F16</strain>
    </source>
</reference>
<comment type="caution">
    <text evidence="2">The sequence shown here is derived from an EMBL/GenBank/DDBJ whole genome shotgun (WGS) entry which is preliminary data.</text>
</comment>
<evidence type="ECO:0008006" key="4">
    <source>
        <dbReference type="Google" id="ProtNLM"/>
    </source>
</evidence>
<sequence>MEYLGSYQVNQKHELESPLKKSLEALEASAARFAADAISDSKVRISYQNNIERMSKAVLEEVNAGRLTAKEGMEFASKMRNQIMVEHRAITSAHVLASAEKYKGKGKTTAELLDKYSDQLFNKKFETLNPSEKNKVYYKIVESSAKSNPNFNVKAKRLQVIGKVGWIVTATLAAYAIASADNKEKETIKQGAVIGGGMLGGFAAGLLVSTICGPGAPFCAVAVTIAGGAAGGIAAGSLADTFDDELEEFTKWKIM</sequence>
<organism evidence="2 3">
    <name type="scientific">Chromobacterium fluminis</name>
    <dbReference type="NCBI Taxonomy" id="3044269"/>
    <lineage>
        <taxon>Bacteria</taxon>
        <taxon>Pseudomonadati</taxon>
        <taxon>Pseudomonadota</taxon>
        <taxon>Betaproteobacteria</taxon>
        <taxon>Neisseriales</taxon>
        <taxon>Chromobacteriaceae</taxon>
        <taxon>Chromobacterium</taxon>
    </lineage>
</organism>
<protein>
    <recommendedName>
        <fullName evidence="4">Glycine zipper family protein</fullName>
    </recommendedName>
</protein>
<keyword evidence="1" id="KW-0812">Transmembrane</keyword>
<feature type="transmembrane region" description="Helical" evidence="1">
    <location>
        <begin position="190"/>
        <end position="211"/>
    </location>
</feature>
<dbReference type="EMBL" id="JAAOMA010000004">
    <property type="protein sequence ID" value="NHR04486.1"/>
    <property type="molecule type" value="Genomic_DNA"/>
</dbReference>
<keyword evidence="1" id="KW-0472">Membrane</keyword>
<dbReference type="Proteomes" id="UP001515641">
    <property type="component" value="Unassembled WGS sequence"/>
</dbReference>
<keyword evidence="1" id="KW-1133">Transmembrane helix</keyword>
<proteinExistence type="predicted"/>
<feature type="transmembrane region" description="Helical" evidence="1">
    <location>
        <begin position="218"/>
        <end position="239"/>
    </location>
</feature>
<name>A0ABX0L093_9NEIS</name>
<feature type="transmembrane region" description="Helical" evidence="1">
    <location>
        <begin position="160"/>
        <end position="178"/>
    </location>
</feature>
<keyword evidence="3" id="KW-1185">Reference proteome</keyword>
<evidence type="ECO:0000313" key="2">
    <source>
        <dbReference type="EMBL" id="NHR04486.1"/>
    </source>
</evidence>